<dbReference type="STRING" id="490829.SAMN05421850_109185"/>
<gene>
    <name evidence="3" type="ORF">SAMN05421850_109185</name>
</gene>
<name>A0A1G8RM34_9RHOB</name>
<evidence type="ECO:0000313" key="4">
    <source>
        <dbReference type="Proteomes" id="UP000199340"/>
    </source>
</evidence>
<keyword evidence="1" id="KW-0472">Membrane</keyword>
<dbReference type="EMBL" id="FNEB01000009">
    <property type="protein sequence ID" value="SDJ18144.1"/>
    <property type="molecule type" value="Genomic_DNA"/>
</dbReference>
<evidence type="ECO:0000256" key="1">
    <source>
        <dbReference type="SAM" id="Phobius"/>
    </source>
</evidence>
<dbReference type="NCBIfam" id="TIGR03370">
    <property type="entry name" value="VPLPA-CTERM"/>
    <property type="match status" value="1"/>
</dbReference>
<keyword evidence="2" id="KW-0732">Signal</keyword>
<dbReference type="InterPro" id="IPR022472">
    <property type="entry name" value="VPLPA-CTERM"/>
</dbReference>
<keyword evidence="4" id="KW-1185">Reference proteome</keyword>
<evidence type="ECO:0000313" key="3">
    <source>
        <dbReference type="EMBL" id="SDJ18144.1"/>
    </source>
</evidence>
<feature type="chain" id="PRO_5011793028" evidence="2">
    <location>
        <begin position="23"/>
        <end position="200"/>
    </location>
</feature>
<dbReference type="RefSeq" id="WP_090029819.1">
    <property type="nucleotide sequence ID" value="NZ_FNEB01000009.1"/>
</dbReference>
<protein>
    <submittedName>
        <fullName evidence="3">VPLPA-CTERM protein sorting domain-containing protein</fullName>
    </submittedName>
</protein>
<feature type="signal peptide" evidence="2">
    <location>
        <begin position="1"/>
        <end position="22"/>
    </location>
</feature>
<accession>A0A1G8RM34</accession>
<reference evidence="3 4" key="1">
    <citation type="submission" date="2016-10" db="EMBL/GenBank/DDBJ databases">
        <authorList>
            <person name="de Groot N.N."/>
        </authorList>
    </citation>
    <scope>NUCLEOTIDE SEQUENCE [LARGE SCALE GENOMIC DNA]</scope>
    <source>
        <strain evidence="3 4">DSM 28010</strain>
    </source>
</reference>
<dbReference type="Proteomes" id="UP000199340">
    <property type="component" value="Unassembled WGS sequence"/>
</dbReference>
<evidence type="ECO:0000256" key="2">
    <source>
        <dbReference type="SAM" id="SignalP"/>
    </source>
</evidence>
<feature type="transmembrane region" description="Helical" evidence="1">
    <location>
        <begin position="172"/>
        <end position="191"/>
    </location>
</feature>
<keyword evidence="1" id="KW-0812">Transmembrane</keyword>
<organism evidence="3 4">
    <name type="scientific">Lutimaribacter saemankumensis</name>
    <dbReference type="NCBI Taxonomy" id="490829"/>
    <lineage>
        <taxon>Bacteria</taxon>
        <taxon>Pseudomonadati</taxon>
        <taxon>Pseudomonadota</taxon>
        <taxon>Alphaproteobacteria</taxon>
        <taxon>Rhodobacterales</taxon>
        <taxon>Roseobacteraceae</taxon>
        <taxon>Lutimaribacter</taxon>
    </lineage>
</organism>
<sequence length="200" mass="20572">MKTFLACAALAGATALAAPVSAATIISEGTVYCESASQLLGGAASSCDVKSGDFSNVLTNPSGPYDIEGSATILGYVLDQGSNASQYQDYAKIILNKLSKLTFELFETQQGFDAQVGFNEEGGPTDFENAFAGDVLSGVFGPGTYIFSVDATLPTNSSTDVASNYRLEISAVPVPAGLPLLAAGLGVMGYVGRRKKAKKA</sequence>
<proteinExistence type="predicted"/>
<keyword evidence="1" id="KW-1133">Transmembrane helix</keyword>
<dbReference type="AlphaFoldDB" id="A0A1G8RM34"/>